<dbReference type="EMBL" id="VTOW01000003">
    <property type="protein sequence ID" value="NKE72594.1"/>
    <property type="molecule type" value="Genomic_DNA"/>
</dbReference>
<keyword evidence="3" id="KW-1185">Reference proteome</keyword>
<reference evidence="2 3" key="1">
    <citation type="journal article" date="2020" name="Nature">
        <title>Bacterial chemolithoautotrophy via manganese oxidation.</title>
        <authorList>
            <person name="Yu H."/>
            <person name="Leadbetter J.R."/>
        </authorList>
    </citation>
    <scope>NUCLEOTIDE SEQUENCE [LARGE SCALE GENOMIC DNA]</scope>
    <source>
        <strain evidence="2 3">Mn-1</strain>
    </source>
</reference>
<sequence length="173" mass="19641">MDIKIEWQNSKPSPYWNDIIQDHINRLKTGRQKITHARVTLRKSQHHLNGADEATVVLSVPGKTLTANKTAETIGDVINEVFSAVEQELHRYKEKREQVGQKGAARSHLQGVIVRLFKDRNYGFIQAEGQEDIYFHRNSVSGMPFNDLETGTRVEFDAEEGDEGPQASRVSIK</sequence>
<dbReference type="RefSeq" id="WP_168062391.1">
    <property type="nucleotide sequence ID" value="NZ_VTOW01000003.1"/>
</dbReference>
<organism evidence="2 3">
    <name type="scientific">Candidatus Manganitrophus noduliformans</name>
    <dbReference type="NCBI Taxonomy" id="2606439"/>
    <lineage>
        <taxon>Bacteria</taxon>
        <taxon>Pseudomonadati</taxon>
        <taxon>Nitrospirota</taxon>
        <taxon>Nitrospiria</taxon>
        <taxon>Candidatus Troglogloeales</taxon>
        <taxon>Candidatus Manganitrophaceae</taxon>
        <taxon>Candidatus Manganitrophus</taxon>
    </lineage>
</organism>
<dbReference type="SUPFAM" id="SSF69754">
    <property type="entry name" value="Ribosome binding protein Y (YfiA homologue)"/>
    <property type="match status" value="1"/>
</dbReference>
<dbReference type="AlphaFoldDB" id="A0A7X6ICM1"/>
<dbReference type="InterPro" id="IPR003489">
    <property type="entry name" value="RHF/RaiA"/>
</dbReference>
<feature type="domain" description="CSD" evidence="1">
    <location>
        <begin position="108"/>
        <end position="172"/>
    </location>
</feature>
<dbReference type="InterPro" id="IPR011129">
    <property type="entry name" value="CSD"/>
</dbReference>
<evidence type="ECO:0000259" key="1">
    <source>
        <dbReference type="PROSITE" id="PS51857"/>
    </source>
</evidence>
<dbReference type="Gene3D" id="3.30.160.100">
    <property type="entry name" value="Ribosome hibernation promotion factor-like"/>
    <property type="match status" value="1"/>
</dbReference>
<accession>A0A7X6ICM1</accession>
<dbReference type="Proteomes" id="UP000534783">
    <property type="component" value="Unassembled WGS sequence"/>
</dbReference>
<dbReference type="Gene3D" id="2.40.50.140">
    <property type="entry name" value="Nucleic acid-binding proteins"/>
    <property type="match status" value="1"/>
</dbReference>
<proteinExistence type="predicted"/>
<dbReference type="PRINTS" id="PR00050">
    <property type="entry name" value="COLDSHOCK"/>
</dbReference>
<evidence type="ECO:0000313" key="3">
    <source>
        <dbReference type="Proteomes" id="UP000534783"/>
    </source>
</evidence>
<dbReference type="SUPFAM" id="SSF50249">
    <property type="entry name" value="Nucleic acid-binding proteins"/>
    <property type="match status" value="1"/>
</dbReference>
<protein>
    <submittedName>
        <fullName evidence="2">HPF/RaiA family ribosome-associated protein</fullName>
    </submittedName>
</protein>
<dbReference type="InterPro" id="IPR036567">
    <property type="entry name" value="RHF-like"/>
</dbReference>
<evidence type="ECO:0000313" key="2">
    <source>
        <dbReference type="EMBL" id="NKE72594.1"/>
    </source>
</evidence>
<comment type="caution">
    <text evidence="2">The sequence shown here is derived from an EMBL/GenBank/DDBJ whole genome shotgun (WGS) entry which is preliminary data.</text>
</comment>
<dbReference type="SMART" id="SM00357">
    <property type="entry name" value="CSP"/>
    <property type="match status" value="1"/>
</dbReference>
<dbReference type="Pfam" id="PF02482">
    <property type="entry name" value="Ribosomal_S30AE"/>
    <property type="match status" value="1"/>
</dbReference>
<gene>
    <name evidence="2" type="ORF">MNODULE_17725</name>
</gene>
<dbReference type="InterPro" id="IPR002059">
    <property type="entry name" value="CSP_DNA-bd"/>
</dbReference>
<dbReference type="InterPro" id="IPR012340">
    <property type="entry name" value="NA-bd_OB-fold"/>
</dbReference>
<name>A0A7X6ICM1_9BACT</name>
<dbReference type="GO" id="GO:0003676">
    <property type="term" value="F:nucleic acid binding"/>
    <property type="evidence" value="ECO:0007669"/>
    <property type="project" value="InterPro"/>
</dbReference>
<dbReference type="Pfam" id="PF00313">
    <property type="entry name" value="CSD"/>
    <property type="match status" value="1"/>
</dbReference>
<dbReference type="PROSITE" id="PS51857">
    <property type="entry name" value="CSD_2"/>
    <property type="match status" value="1"/>
</dbReference>
<dbReference type="GO" id="GO:0005829">
    <property type="term" value="C:cytosol"/>
    <property type="evidence" value="ECO:0007669"/>
    <property type="project" value="UniProtKB-ARBA"/>
</dbReference>